<evidence type="ECO:0000313" key="2">
    <source>
        <dbReference type="Proteomes" id="UP000593915"/>
    </source>
</evidence>
<dbReference type="SUPFAM" id="SSF143100">
    <property type="entry name" value="TTHA1013/TTHA0281-like"/>
    <property type="match status" value="1"/>
</dbReference>
<name>A0A7S6WMG8_9SPIR</name>
<protein>
    <submittedName>
        <fullName evidence="1">Uncharacterized protein</fullName>
    </submittedName>
</protein>
<dbReference type="Proteomes" id="UP000593915">
    <property type="component" value="Chromosome"/>
</dbReference>
<proteinExistence type="predicted"/>
<dbReference type="AlphaFoldDB" id="A0A7S6WMG8"/>
<reference evidence="1 2" key="1">
    <citation type="submission" date="2020-09" db="EMBL/GenBank/DDBJ databases">
        <title>Characterization of Treponema spp. from bovine digital dermatitis in Korea.</title>
        <authorList>
            <person name="Espiritu H.M."/>
            <person name="Cho Y.I."/>
            <person name="Mamuad L."/>
        </authorList>
    </citation>
    <scope>NUCLEOTIDE SEQUENCE [LARGE SCALE GENOMIC DNA]</scope>
    <source>
        <strain evidence="1 2">KS1</strain>
    </source>
</reference>
<dbReference type="RefSeq" id="WP_194075525.1">
    <property type="nucleotide sequence ID" value="NZ_CP061839.1"/>
</dbReference>
<sequence>MKVIYETNGKGFLGWIENLPGAYVRGKTIEEARSKYEKEIFEYGQWLDMEVTDVGRIDEVIVHSNLMIEDADSNIIFETEMEEYKNEKDFYYECELALLSAKKVDIIYRKCKNKNVIDNSKVRKTFYGNVYSTIFEQYKHICDVQQYYLGQVGLETDIDLDIIKGRKNTIDELIKKYKEEGNRVFKNKEEYWSIRKVMRRLIWHDRIHAKAIKRMEINISNK</sequence>
<accession>A0A7S6WMG8</accession>
<gene>
    <name evidence="1" type="ORF">IFE08_08440</name>
</gene>
<dbReference type="EMBL" id="CP061839">
    <property type="protein sequence ID" value="QOW59890.1"/>
    <property type="molecule type" value="Genomic_DNA"/>
</dbReference>
<evidence type="ECO:0000313" key="1">
    <source>
        <dbReference type="EMBL" id="QOW59890.1"/>
    </source>
</evidence>
<dbReference type="InterPro" id="IPR035069">
    <property type="entry name" value="TTHA1013/TTHA0281-like"/>
</dbReference>
<organism evidence="1 2">
    <name type="scientific">Treponema pedis</name>
    <dbReference type="NCBI Taxonomy" id="409322"/>
    <lineage>
        <taxon>Bacteria</taxon>
        <taxon>Pseudomonadati</taxon>
        <taxon>Spirochaetota</taxon>
        <taxon>Spirochaetia</taxon>
        <taxon>Spirochaetales</taxon>
        <taxon>Treponemataceae</taxon>
        <taxon>Treponema</taxon>
    </lineage>
</organism>